<comment type="similarity">
    <text evidence="1">Belongs to the LysR transcriptional regulatory family.</text>
</comment>
<proteinExistence type="inferred from homology"/>
<keyword evidence="2" id="KW-0805">Transcription regulation</keyword>
<dbReference type="InterPro" id="IPR005119">
    <property type="entry name" value="LysR_subst-bd"/>
</dbReference>
<evidence type="ECO:0000313" key="7">
    <source>
        <dbReference type="Proteomes" id="UP000446768"/>
    </source>
</evidence>
<dbReference type="Gene3D" id="1.10.10.10">
    <property type="entry name" value="Winged helix-like DNA-binding domain superfamily/Winged helix DNA-binding domain"/>
    <property type="match status" value="1"/>
</dbReference>
<dbReference type="EMBL" id="WKJJ01000004">
    <property type="protein sequence ID" value="MRV71595.1"/>
    <property type="molecule type" value="Genomic_DNA"/>
</dbReference>
<name>A0A7X2LQP9_9BURK</name>
<reference evidence="6 7" key="1">
    <citation type="submission" date="2019-11" db="EMBL/GenBank/DDBJ databases">
        <title>Novel species isolated from a subtropical stream in China.</title>
        <authorList>
            <person name="Lu H."/>
        </authorList>
    </citation>
    <scope>NUCLEOTIDE SEQUENCE [LARGE SCALE GENOMIC DNA]</scope>
    <source>
        <strain evidence="6 7">FT92W</strain>
    </source>
</reference>
<dbReference type="FunFam" id="1.10.10.10:FF:000001">
    <property type="entry name" value="LysR family transcriptional regulator"/>
    <property type="match status" value="1"/>
</dbReference>
<dbReference type="RefSeq" id="WP_154372260.1">
    <property type="nucleotide sequence ID" value="NZ_WKJJ01000004.1"/>
</dbReference>
<dbReference type="PROSITE" id="PS50931">
    <property type="entry name" value="HTH_LYSR"/>
    <property type="match status" value="1"/>
</dbReference>
<evidence type="ECO:0000313" key="6">
    <source>
        <dbReference type="EMBL" id="MRV71595.1"/>
    </source>
</evidence>
<sequence>MKNLTLRALQVFEATATVGSFSKAALMLNLTQPAVSMQIKQLEGEIGAHLFVKQSRSATLTDSGRVLLTHARDILGRVQVAEAALATLSGKVGKTLHIGAISSAHYFAPWLMQAFQHQYPQVRMKLSVGERSDMLNALSESRLDLVIAGFPPAHTAVDAEPFAAHPHCMIAAPGHRLVALRNIDWADLKGEPFVNREAGSMTRHFFDYLVQMHKLEVDARVEFQGNEAVKQAVMAGMGISFMSAHAFQIELEAGRLVVLKIRNIPKMLDWCILRRRSGAPSGAAALFRSFVLERGAELATCRTA</sequence>
<dbReference type="InterPro" id="IPR036390">
    <property type="entry name" value="WH_DNA-bd_sf"/>
</dbReference>
<feature type="domain" description="HTH lysR-type" evidence="5">
    <location>
        <begin position="4"/>
        <end position="61"/>
    </location>
</feature>
<keyword evidence="4" id="KW-0804">Transcription</keyword>
<evidence type="ECO:0000256" key="4">
    <source>
        <dbReference type="ARBA" id="ARBA00023163"/>
    </source>
</evidence>
<accession>A0A7X2LQP9</accession>
<dbReference type="Gene3D" id="3.40.190.290">
    <property type="match status" value="1"/>
</dbReference>
<keyword evidence="7" id="KW-1185">Reference proteome</keyword>
<dbReference type="GO" id="GO:0003700">
    <property type="term" value="F:DNA-binding transcription factor activity"/>
    <property type="evidence" value="ECO:0007669"/>
    <property type="project" value="InterPro"/>
</dbReference>
<dbReference type="SUPFAM" id="SSF46785">
    <property type="entry name" value="Winged helix' DNA-binding domain"/>
    <property type="match status" value="1"/>
</dbReference>
<dbReference type="Pfam" id="PF03466">
    <property type="entry name" value="LysR_substrate"/>
    <property type="match status" value="1"/>
</dbReference>
<dbReference type="InterPro" id="IPR036388">
    <property type="entry name" value="WH-like_DNA-bd_sf"/>
</dbReference>
<dbReference type="PANTHER" id="PTHR30126:SF5">
    <property type="entry name" value="HTH-TYPE TRANSCRIPTIONAL ACTIVATOR CMPR"/>
    <property type="match status" value="1"/>
</dbReference>
<evidence type="ECO:0000256" key="3">
    <source>
        <dbReference type="ARBA" id="ARBA00023125"/>
    </source>
</evidence>
<dbReference type="PRINTS" id="PR00039">
    <property type="entry name" value="HTHLYSR"/>
</dbReference>
<dbReference type="SUPFAM" id="SSF53850">
    <property type="entry name" value="Periplasmic binding protein-like II"/>
    <property type="match status" value="1"/>
</dbReference>
<evidence type="ECO:0000256" key="1">
    <source>
        <dbReference type="ARBA" id="ARBA00009437"/>
    </source>
</evidence>
<keyword evidence="3" id="KW-0238">DNA-binding</keyword>
<dbReference type="Pfam" id="PF00126">
    <property type="entry name" value="HTH_1"/>
    <property type="match status" value="1"/>
</dbReference>
<dbReference type="Proteomes" id="UP000446768">
    <property type="component" value="Unassembled WGS sequence"/>
</dbReference>
<gene>
    <name evidence="6" type="ORF">GJ700_07635</name>
</gene>
<dbReference type="PANTHER" id="PTHR30126">
    <property type="entry name" value="HTH-TYPE TRANSCRIPTIONAL REGULATOR"/>
    <property type="match status" value="1"/>
</dbReference>
<evidence type="ECO:0000259" key="5">
    <source>
        <dbReference type="PROSITE" id="PS50931"/>
    </source>
</evidence>
<evidence type="ECO:0000256" key="2">
    <source>
        <dbReference type="ARBA" id="ARBA00023015"/>
    </source>
</evidence>
<organism evidence="6 7">
    <name type="scientific">Pseudoduganella rivuli</name>
    <dbReference type="NCBI Taxonomy" id="2666085"/>
    <lineage>
        <taxon>Bacteria</taxon>
        <taxon>Pseudomonadati</taxon>
        <taxon>Pseudomonadota</taxon>
        <taxon>Betaproteobacteria</taxon>
        <taxon>Burkholderiales</taxon>
        <taxon>Oxalobacteraceae</taxon>
        <taxon>Telluria group</taxon>
        <taxon>Pseudoduganella</taxon>
    </lineage>
</organism>
<dbReference type="InterPro" id="IPR000847">
    <property type="entry name" value="LysR_HTH_N"/>
</dbReference>
<comment type="caution">
    <text evidence="6">The sequence shown here is derived from an EMBL/GenBank/DDBJ whole genome shotgun (WGS) entry which is preliminary data.</text>
</comment>
<dbReference type="GO" id="GO:0000976">
    <property type="term" value="F:transcription cis-regulatory region binding"/>
    <property type="evidence" value="ECO:0007669"/>
    <property type="project" value="TreeGrafter"/>
</dbReference>
<dbReference type="AlphaFoldDB" id="A0A7X2LQP9"/>
<protein>
    <submittedName>
        <fullName evidence="6">LysR family transcriptional regulator</fullName>
    </submittedName>
</protein>